<dbReference type="OrthoDB" id="175242at2"/>
<dbReference type="InterPro" id="IPR013039">
    <property type="entry name" value="DUF1588"/>
</dbReference>
<sequence>MDQCDPGRLARMLGAVIIILGWTVPGVAAPPAPAVGEGAGTHPSFSKDAIPFLSKHCYACHGDGKQKGDLSLDSDRDEQAVEKNRKVWENVLEMIRAGEMPPKNRPRPSTEEVEVALLAIDGVLNRLDCSQTRNVGRVTLRRLNRVEYNNTIRDLVGVDFKPAADFPNDDVGYGFDNIGDVLSLSPLLFEKYLTAAETILEQAIVTDTTPTPTKSQLGGIRETEGAGGEKRGFGRFLHSIGSFRAQGYFDEGDYKLRVSAFGQQVGDQPVRAILRINGEDIQEFDVTGDRSSPTKIEQQVRIKAGTKTFAVTFLNPYTDPKNSDSDKNRRLLFLSGIELDGPYNSPPPVFPETHRRIMAHQPGLPAREAAREIVTRFAARAFRRPVQPGEVDRLMKLYDKAELEGERFEDCVRLVLEGVLVWPDFLFRIELDPRDAQPGTSYPVSEYELASRLSYFLWSSMPDETLLTLAAEGRLRAELENELRRMLKDPKSAAFVENFAGQWLTIRKLAYVAPDAKEFPGFDEDLRSAMYRETELFFESIVREDRSILDFLDADYSFVNERLAKHYGMPGIEGKEFRRVKLPANRGGILTHASILTLTSNPTRTSPVKRGKWVLDQLLNTPPPPPPPDVPEFPEDKRLTGSLRKVMEMHREKPLCASCHQRMDPIGFAFENYDATGAWRDKDGTFLIDPSGALPDGRSFQGPAELKTILRGKKELFSRCLAEKMLTYAMGRGLEYYDKCAVDKILEALNQNGDRLSVLMAEVVKSEPFQMRTATGEER</sequence>
<evidence type="ECO:0000259" key="3">
    <source>
        <dbReference type="Pfam" id="PF07627"/>
    </source>
</evidence>
<dbReference type="KEGG" id="saci:Sinac_5962"/>
<feature type="domain" description="Cytochrome C Planctomycete-type" evidence="5">
    <location>
        <begin position="57"/>
        <end position="103"/>
    </location>
</feature>
<gene>
    <name evidence="8" type="ordered locus">Sinac_5962</name>
</gene>
<dbReference type="Pfam" id="PF07631">
    <property type="entry name" value="PSD4"/>
    <property type="match status" value="1"/>
</dbReference>
<dbReference type="Pfam" id="PF07626">
    <property type="entry name" value="PSD3"/>
    <property type="match status" value="1"/>
</dbReference>
<dbReference type="AlphaFoldDB" id="L0DMJ9"/>
<feature type="domain" description="DUF1587" evidence="2">
    <location>
        <begin position="141"/>
        <end position="204"/>
    </location>
</feature>
<evidence type="ECO:0000259" key="5">
    <source>
        <dbReference type="Pfam" id="PF07635"/>
    </source>
</evidence>
<dbReference type="InterPro" id="IPR011429">
    <property type="entry name" value="Cyt_c_Planctomycete-type"/>
</dbReference>
<evidence type="ECO:0000259" key="4">
    <source>
        <dbReference type="Pfam" id="PF07631"/>
    </source>
</evidence>
<dbReference type="Proteomes" id="UP000010798">
    <property type="component" value="Chromosome"/>
</dbReference>
<dbReference type="Pfam" id="PF07627">
    <property type="entry name" value="PSCyt3"/>
    <property type="match status" value="1"/>
</dbReference>
<dbReference type="Pfam" id="PF16841">
    <property type="entry name" value="CBM60"/>
    <property type="match status" value="1"/>
</dbReference>
<evidence type="ECO:0000259" key="6">
    <source>
        <dbReference type="Pfam" id="PF07637"/>
    </source>
</evidence>
<dbReference type="STRING" id="886293.Sinac_5962"/>
<dbReference type="RefSeq" id="WP_015249165.1">
    <property type="nucleotide sequence ID" value="NC_019892.1"/>
</dbReference>
<evidence type="ECO:0000259" key="1">
    <source>
        <dbReference type="Pfam" id="PF07624"/>
    </source>
</evidence>
<dbReference type="eggNOG" id="COG0551">
    <property type="taxonomic scope" value="Bacteria"/>
</dbReference>
<dbReference type="InterPro" id="IPR011478">
    <property type="entry name" value="DUF1585"/>
</dbReference>
<evidence type="ECO:0000259" key="7">
    <source>
        <dbReference type="Pfam" id="PF16841"/>
    </source>
</evidence>
<keyword evidence="9" id="KW-1185">Reference proteome</keyword>
<evidence type="ECO:0000313" key="8">
    <source>
        <dbReference type="EMBL" id="AGA30073.1"/>
    </source>
</evidence>
<protein>
    <recommendedName>
        <fullName evidence="10">Cytochrome c domain-containing protein</fullName>
    </recommendedName>
</protein>
<organism evidence="8 9">
    <name type="scientific">Singulisphaera acidiphila (strain ATCC BAA-1392 / DSM 18658 / VKM B-2454 / MOB10)</name>
    <dbReference type="NCBI Taxonomy" id="886293"/>
    <lineage>
        <taxon>Bacteria</taxon>
        <taxon>Pseudomonadati</taxon>
        <taxon>Planctomycetota</taxon>
        <taxon>Planctomycetia</taxon>
        <taxon>Isosphaerales</taxon>
        <taxon>Isosphaeraceae</taxon>
        <taxon>Singulisphaera</taxon>
    </lineage>
</organism>
<dbReference type="Pfam" id="PF07624">
    <property type="entry name" value="PSD2"/>
    <property type="match status" value="1"/>
</dbReference>
<dbReference type="InterPro" id="IPR013036">
    <property type="entry name" value="DUF1587"/>
</dbReference>
<reference evidence="8 9" key="1">
    <citation type="submission" date="2012-02" db="EMBL/GenBank/DDBJ databases">
        <title>Complete sequence of chromosome of Singulisphaera acidiphila DSM 18658.</title>
        <authorList>
            <consortium name="US DOE Joint Genome Institute (JGI-PGF)"/>
            <person name="Lucas S."/>
            <person name="Copeland A."/>
            <person name="Lapidus A."/>
            <person name="Glavina del Rio T."/>
            <person name="Dalin E."/>
            <person name="Tice H."/>
            <person name="Bruce D."/>
            <person name="Goodwin L."/>
            <person name="Pitluck S."/>
            <person name="Peters L."/>
            <person name="Ovchinnikova G."/>
            <person name="Chertkov O."/>
            <person name="Kyrpides N."/>
            <person name="Mavromatis K."/>
            <person name="Ivanova N."/>
            <person name="Brettin T."/>
            <person name="Detter J.C."/>
            <person name="Han C."/>
            <person name="Larimer F."/>
            <person name="Land M."/>
            <person name="Hauser L."/>
            <person name="Markowitz V."/>
            <person name="Cheng J.-F."/>
            <person name="Hugenholtz P."/>
            <person name="Woyke T."/>
            <person name="Wu D."/>
            <person name="Tindall B."/>
            <person name="Pomrenke H."/>
            <person name="Brambilla E."/>
            <person name="Klenk H.-P."/>
            <person name="Eisen J.A."/>
        </authorList>
    </citation>
    <scope>NUCLEOTIDE SEQUENCE [LARGE SCALE GENOMIC DNA]</scope>
    <source>
        <strain evidence="9">ATCC BAA-1392 / DSM 18658 / VKM B-2454 / MOB10</strain>
    </source>
</reference>
<name>L0DMJ9_SINAD</name>
<dbReference type="EMBL" id="CP003364">
    <property type="protein sequence ID" value="AGA30073.1"/>
    <property type="molecule type" value="Genomic_DNA"/>
</dbReference>
<dbReference type="InterPro" id="IPR031768">
    <property type="entry name" value="CBM60_xylan-bd"/>
</dbReference>
<accession>L0DMJ9</accession>
<dbReference type="HOGENOM" id="CLU_007458_0_0_0"/>
<feature type="domain" description="Carbohydrate binding module xylan-binding" evidence="7">
    <location>
        <begin position="256"/>
        <end position="345"/>
    </location>
</feature>
<proteinExistence type="predicted"/>
<dbReference type="InterPro" id="IPR013043">
    <property type="entry name" value="DUF1595"/>
</dbReference>
<dbReference type="InterPro" id="IPR013042">
    <property type="entry name" value="DUF1592"/>
</dbReference>
<feature type="domain" description="DUF1585" evidence="1">
    <location>
        <begin position="696"/>
        <end position="769"/>
    </location>
</feature>
<feature type="domain" description="DUF1592" evidence="4">
    <location>
        <begin position="445"/>
        <end position="569"/>
    </location>
</feature>
<evidence type="ECO:0000259" key="2">
    <source>
        <dbReference type="Pfam" id="PF07626"/>
    </source>
</evidence>
<dbReference type="Pfam" id="PF07635">
    <property type="entry name" value="PSCyt1"/>
    <property type="match status" value="1"/>
</dbReference>
<feature type="domain" description="DUF1595" evidence="6">
    <location>
        <begin position="370"/>
        <end position="430"/>
    </location>
</feature>
<evidence type="ECO:0000313" key="9">
    <source>
        <dbReference type="Proteomes" id="UP000010798"/>
    </source>
</evidence>
<feature type="domain" description="DUF1588" evidence="3">
    <location>
        <begin position="586"/>
        <end position="683"/>
    </location>
</feature>
<evidence type="ECO:0008006" key="10">
    <source>
        <dbReference type="Google" id="ProtNLM"/>
    </source>
</evidence>
<dbReference type="Pfam" id="PF07637">
    <property type="entry name" value="PSD5"/>
    <property type="match status" value="1"/>
</dbReference>